<dbReference type="GO" id="GO:0045340">
    <property type="term" value="F:mercury ion binding"/>
    <property type="evidence" value="ECO:0007669"/>
    <property type="project" value="InterPro"/>
</dbReference>
<comment type="caution">
    <text evidence="12">The sequence shown here is derived from an EMBL/GenBank/DDBJ whole genome shotgun (WGS) entry which is preliminary data.</text>
</comment>
<dbReference type="NCBIfam" id="TIGR02051">
    <property type="entry name" value="MerR"/>
    <property type="match status" value="1"/>
</dbReference>
<reference evidence="13" key="1">
    <citation type="submission" date="2015-07" db="EMBL/GenBank/DDBJ databases">
        <title>Discovery of a poly(ethylene terephthalate assimilation.</title>
        <authorList>
            <person name="Yoshida S."/>
            <person name="Hiraga K."/>
            <person name="Takehana T."/>
            <person name="Taniguchi I."/>
            <person name="Yamaji H."/>
            <person name="Maeda Y."/>
            <person name="Toyohara K."/>
            <person name="Miyamoto K."/>
            <person name="Kimura Y."/>
            <person name="Oda K."/>
        </authorList>
    </citation>
    <scope>NUCLEOTIDE SEQUENCE [LARGE SCALE GENOMIC DNA]</scope>
    <source>
        <strain evidence="13">NBRC 110686 / TISTR 2288 / 201-F6</strain>
    </source>
</reference>
<comment type="function">
    <text evidence="10">Mediates the mercuric-dependent induction of mercury resistance operon. In the absence of mercury MerR represses transcription by binding tightly to the mer operator region; when mercury is present the dimeric complex binds a single ion and becomes a potent transcriptional activator, while remaining bound to the mer site.</text>
</comment>
<keyword evidence="5" id="KW-0476">Mercury</keyword>
<dbReference type="PANTHER" id="PTHR30204">
    <property type="entry name" value="REDOX-CYCLING DRUG-SENSING TRANSCRIPTIONAL ACTIVATOR SOXR"/>
    <property type="match status" value="1"/>
</dbReference>
<evidence type="ECO:0000256" key="9">
    <source>
        <dbReference type="ARBA" id="ARBA00023163"/>
    </source>
</evidence>
<dbReference type="OrthoDB" id="9808480at2"/>
<keyword evidence="4" id="KW-0479">Metal-binding</keyword>
<name>A0A0K8NUG5_PISS1</name>
<keyword evidence="6" id="KW-0805">Transcription regulation</keyword>
<dbReference type="RefSeq" id="WP_054018185.1">
    <property type="nucleotide sequence ID" value="NZ_BBYR01000005.1"/>
</dbReference>
<keyword evidence="2" id="KW-0475">Mercuric resistance</keyword>
<accession>A0A0K8NUG5</accession>
<dbReference type="SMART" id="SM00422">
    <property type="entry name" value="HTH_MERR"/>
    <property type="match status" value="1"/>
</dbReference>
<dbReference type="PANTHER" id="PTHR30204:SF69">
    <property type="entry name" value="MERR-FAMILY TRANSCRIPTIONAL REGULATOR"/>
    <property type="match status" value="1"/>
</dbReference>
<feature type="domain" description="HTH merR-type" evidence="11">
    <location>
        <begin position="4"/>
        <end position="73"/>
    </location>
</feature>
<keyword evidence="9" id="KW-0804">Transcription</keyword>
<keyword evidence="8" id="KW-0010">Activator</keyword>
<keyword evidence="3" id="KW-0678">Repressor</keyword>
<dbReference type="STRING" id="1547922.ISF6_3458"/>
<reference evidence="12 13" key="2">
    <citation type="journal article" date="2016" name="Science">
        <title>A bacterium that degrades and assimilates poly(ethylene terephthalate).</title>
        <authorList>
            <person name="Yoshida S."/>
            <person name="Hiraga K."/>
            <person name="Takehana T."/>
            <person name="Taniguchi I."/>
            <person name="Yamaji H."/>
            <person name="Maeda Y."/>
            <person name="Toyohara K."/>
            <person name="Miyamoto K."/>
            <person name="Kimura Y."/>
            <person name="Oda K."/>
        </authorList>
    </citation>
    <scope>NUCLEOTIDE SEQUENCE [LARGE SCALE GENOMIC DNA]</scope>
    <source>
        <strain evidence="13">NBRC 110686 / TISTR 2288 / 201-F6</strain>
    </source>
</reference>
<evidence type="ECO:0000256" key="3">
    <source>
        <dbReference type="ARBA" id="ARBA00022491"/>
    </source>
</evidence>
<dbReference type="InterPro" id="IPR047057">
    <property type="entry name" value="MerR_fam"/>
</dbReference>
<dbReference type="GO" id="GO:0046689">
    <property type="term" value="P:response to mercury ion"/>
    <property type="evidence" value="ECO:0007669"/>
    <property type="project" value="UniProtKB-KW"/>
</dbReference>
<dbReference type="CDD" id="cd04783">
    <property type="entry name" value="HTH_MerR1"/>
    <property type="match status" value="1"/>
</dbReference>
<dbReference type="InterPro" id="IPR009061">
    <property type="entry name" value="DNA-bd_dom_put_sf"/>
</dbReference>
<proteinExistence type="predicted"/>
<evidence type="ECO:0000313" key="12">
    <source>
        <dbReference type="EMBL" id="GAP34032.1"/>
    </source>
</evidence>
<dbReference type="Pfam" id="PF09278">
    <property type="entry name" value="MerR-DNA-bind"/>
    <property type="match status" value="1"/>
</dbReference>
<evidence type="ECO:0000256" key="4">
    <source>
        <dbReference type="ARBA" id="ARBA00022723"/>
    </source>
</evidence>
<dbReference type="Pfam" id="PF00376">
    <property type="entry name" value="MerR"/>
    <property type="match status" value="1"/>
</dbReference>
<evidence type="ECO:0000256" key="5">
    <source>
        <dbReference type="ARBA" id="ARBA00022914"/>
    </source>
</evidence>
<dbReference type="GO" id="GO:0003677">
    <property type="term" value="F:DNA binding"/>
    <property type="evidence" value="ECO:0007669"/>
    <property type="project" value="UniProtKB-KW"/>
</dbReference>
<keyword evidence="13" id="KW-1185">Reference proteome</keyword>
<dbReference type="SUPFAM" id="SSF46955">
    <property type="entry name" value="Putative DNA-binding domain"/>
    <property type="match status" value="1"/>
</dbReference>
<organism evidence="12 13">
    <name type="scientific">Piscinibacter sakaiensis</name>
    <name type="common">Ideonella sakaiensis</name>
    <dbReference type="NCBI Taxonomy" id="1547922"/>
    <lineage>
        <taxon>Bacteria</taxon>
        <taxon>Pseudomonadati</taxon>
        <taxon>Pseudomonadota</taxon>
        <taxon>Betaproteobacteria</taxon>
        <taxon>Burkholderiales</taxon>
        <taxon>Sphaerotilaceae</taxon>
        <taxon>Piscinibacter</taxon>
    </lineage>
</organism>
<evidence type="ECO:0000256" key="8">
    <source>
        <dbReference type="ARBA" id="ARBA00023159"/>
    </source>
</evidence>
<dbReference type="Gene3D" id="1.10.1660.10">
    <property type="match status" value="1"/>
</dbReference>
<evidence type="ECO:0000256" key="2">
    <source>
        <dbReference type="ARBA" id="ARBA00022466"/>
    </source>
</evidence>
<evidence type="ECO:0000256" key="6">
    <source>
        <dbReference type="ARBA" id="ARBA00023015"/>
    </source>
</evidence>
<dbReference type="InterPro" id="IPR011794">
    <property type="entry name" value="MerR"/>
</dbReference>
<dbReference type="GO" id="GO:0003700">
    <property type="term" value="F:DNA-binding transcription factor activity"/>
    <property type="evidence" value="ECO:0007669"/>
    <property type="project" value="InterPro"/>
</dbReference>
<evidence type="ECO:0000256" key="10">
    <source>
        <dbReference type="ARBA" id="ARBA00024874"/>
    </source>
</evidence>
<protein>
    <recommendedName>
        <fullName evidence="1">Mercuric resistance operon regulatory protein</fullName>
    </recommendedName>
</protein>
<dbReference type="EMBL" id="BBYR01000005">
    <property type="protein sequence ID" value="GAP34032.1"/>
    <property type="molecule type" value="Genomic_DNA"/>
</dbReference>
<dbReference type="InterPro" id="IPR000551">
    <property type="entry name" value="MerR-type_HTH_dom"/>
</dbReference>
<evidence type="ECO:0000256" key="7">
    <source>
        <dbReference type="ARBA" id="ARBA00023125"/>
    </source>
</evidence>
<evidence type="ECO:0000256" key="1">
    <source>
        <dbReference type="ARBA" id="ARBA00017146"/>
    </source>
</evidence>
<sequence length="132" mass="14581">MTTELTIGRLADEAGVNVETIRYYQRRGLMAEPAKPMGGHRRYDSVAIKRVRFIKRAQVLGFTLEEVGSLLDLDEACACVETRELAAHKLQVIEDKLADLKAMRKALTALLRQCETGATQGNCPIIHALAAD</sequence>
<dbReference type="Proteomes" id="UP000037660">
    <property type="component" value="Unassembled WGS sequence"/>
</dbReference>
<evidence type="ECO:0000259" key="11">
    <source>
        <dbReference type="PROSITE" id="PS50937"/>
    </source>
</evidence>
<dbReference type="PROSITE" id="PS50937">
    <property type="entry name" value="HTH_MERR_2"/>
    <property type="match status" value="1"/>
</dbReference>
<gene>
    <name evidence="12" type="ORF">ISF6_3458</name>
</gene>
<dbReference type="AlphaFoldDB" id="A0A0K8NUG5"/>
<dbReference type="PRINTS" id="PR00040">
    <property type="entry name" value="HTHMERR"/>
</dbReference>
<dbReference type="PROSITE" id="PS00552">
    <property type="entry name" value="HTH_MERR_1"/>
    <property type="match status" value="1"/>
</dbReference>
<keyword evidence="7" id="KW-0238">DNA-binding</keyword>
<dbReference type="InterPro" id="IPR015358">
    <property type="entry name" value="Tscrpt_reg_MerR_DNA-bd"/>
</dbReference>
<evidence type="ECO:0000313" key="13">
    <source>
        <dbReference type="Proteomes" id="UP000037660"/>
    </source>
</evidence>